<feature type="compositionally biased region" description="Basic and acidic residues" evidence="1">
    <location>
        <begin position="1"/>
        <end position="21"/>
    </location>
</feature>
<evidence type="ECO:0000313" key="2">
    <source>
        <dbReference type="EMBL" id="CRL19070.1"/>
    </source>
</evidence>
<gene>
    <name evidence="2" type="ORF">PCAMFM013_S002g000940</name>
</gene>
<accession>A0A0G4NYD0</accession>
<evidence type="ECO:0000256" key="1">
    <source>
        <dbReference type="SAM" id="MobiDB-lite"/>
    </source>
</evidence>
<feature type="region of interest" description="Disordered" evidence="1">
    <location>
        <begin position="1"/>
        <end position="39"/>
    </location>
</feature>
<keyword evidence="3" id="KW-1185">Reference proteome</keyword>
<dbReference type="Proteomes" id="UP000053732">
    <property type="component" value="Unassembled WGS sequence"/>
</dbReference>
<organism evidence="2 3">
    <name type="scientific">Penicillium camemberti (strain FM 013)</name>
    <dbReference type="NCBI Taxonomy" id="1429867"/>
    <lineage>
        <taxon>Eukaryota</taxon>
        <taxon>Fungi</taxon>
        <taxon>Dikarya</taxon>
        <taxon>Ascomycota</taxon>
        <taxon>Pezizomycotina</taxon>
        <taxon>Eurotiomycetes</taxon>
        <taxon>Eurotiomycetidae</taxon>
        <taxon>Eurotiales</taxon>
        <taxon>Aspergillaceae</taxon>
        <taxon>Penicillium</taxon>
    </lineage>
</organism>
<proteinExistence type="predicted"/>
<sequence>MSSKHDPVARADRDNRTEPTEQLHTCVRSTSDVQDPNSLNFQIPSILKRIVGNGTNAKSGT</sequence>
<name>A0A0G4NYD0_PENC3</name>
<dbReference type="EMBL" id="HG793135">
    <property type="protein sequence ID" value="CRL19070.1"/>
    <property type="molecule type" value="Genomic_DNA"/>
</dbReference>
<dbReference type="AlphaFoldDB" id="A0A0G4NYD0"/>
<evidence type="ECO:0000313" key="3">
    <source>
        <dbReference type="Proteomes" id="UP000053732"/>
    </source>
</evidence>
<feature type="compositionally biased region" description="Polar residues" evidence="1">
    <location>
        <begin position="22"/>
        <end position="39"/>
    </location>
</feature>
<reference evidence="2 3" key="1">
    <citation type="journal article" date="2014" name="Nat. Commun.">
        <title>Multiple recent horizontal transfers of a large genomic region in cheese making fungi.</title>
        <authorList>
            <person name="Cheeseman K."/>
            <person name="Ropars J."/>
            <person name="Renault P."/>
            <person name="Dupont J."/>
            <person name="Gouzy J."/>
            <person name="Branca A."/>
            <person name="Abraham A.L."/>
            <person name="Ceppi M."/>
            <person name="Conseiller E."/>
            <person name="Debuchy R."/>
            <person name="Malagnac F."/>
            <person name="Goarin A."/>
            <person name="Silar P."/>
            <person name="Lacoste S."/>
            <person name="Sallet E."/>
            <person name="Bensimon A."/>
            <person name="Giraud T."/>
            <person name="Brygoo Y."/>
        </authorList>
    </citation>
    <scope>NUCLEOTIDE SEQUENCE [LARGE SCALE GENOMIC DNA]</scope>
    <source>
        <strain evidence="3">FM 013</strain>
    </source>
</reference>
<protein>
    <submittedName>
        <fullName evidence="2">Str. FM013</fullName>
    </submittedName>
</protein>